<dbReference type="AlphaFoldDB" id="A0A067M9Q0"/>
<dbReference type="InParanoid" id="A0A067M9Q0"/>
<name>A0A067M9Q0_BOTB1</name>
<dbReference type="PANTHER" id="PTHR11527">
    <property type="entry name" value="HEAT-SHOCK PROTEIN 20 FAMILY MEMBER"/>
    <property type="match status" value="1"/>
</dbReference>
<evidence type="ECO:0000256" key="1">
    <source>
        <dbReference type="ARBA" id="ARBA00023016"/>
    </source>
</evidence>
<dbReference type="PROSITE" id="PS01031">
    <property type="entry name" value="SHSP"/>
    <property type="match status" value="1"/>
</dbReference>
<dbReference type="Pfam" id="PF00011">
    <property type="entry name" value="HSP20"/>
    <property type="match status" value="2"/>
</dbReference>
<proteinExistence type="inferred from homology"/>
<dbReference type="InterPro" id="IPR002068">
    <property type="entry name" value="A-crystallin/Hsp20_dom"/>
</dbReference>
<dbReference type="OrthoDB" id="1431247at2759"/>
<dbReference type="InterPro" id="IPR031107">
    <property type="entry name" value="Small_HSP"/>
</dbReference>
<dbReference type="Gene3D" id="2.60.40.790">
    <property type="match status" value="1"/>
</dbReference>
<dbReference type="HOGENOM" id="CLU_046737_1_3_1"/>
<evidence type="ECO:0000259" key="4">
    <source>
        <dbReference type="PROSITE" id="PS01031"/>
    </source>
</evidence>
<dbReference type="InterPro" id="IPR008978">
    <property type="entry name" value="HSP20-like_chaperone"/>
</dbReference>
<dbReference type="EMBL" id="KL198058">
    <property type="protein sequence ID" value="KDQ11415.1"/>
    <property type="molecule type" value="Genomic_DNA"/>
</dbReference>
<organism evidence="5 6">
    <name type="scientific">Botryobasidium botryosum (strain FD-172 SS1)</name>
    <dbReference type="NCBI Taxonomy" id="930990"/>
    <lineage>
        <taxon>Eukaryota</taxon>
        <taxon>Fungi</taxon>
        <taxon>Dikarya</taxon>
        <taxon>Basidiomycota</taxon>
        <taxon>Agaricomycotina</taxon>
        <taxon>Agaricomycetes</taxon>
        <taxon>Cantharellales</taxon>
        <taxon>Botryobasidiaceae</taxon>
        <taxon>Botryobasidium</taxon>
    </lineage>
</organism>
<dbReference type="Proteomes" id="UP000027195">
    <property type="component" value="Unassembled WGS sequence"/>
</dbReference>
<dbReference type="CDD" id="cd06464">
    <property type="entry name" value="ACD_sHsps-like"/>
    <property type="match status" value="1"/>
</dbReference>
<comment type="similarity">
    <text evidence="2 3">Belongs to the small heat shock protein (HSP20) family.</text>
</comment>
<keyword evidence="1" id="KW-0346">Stress response</keyword>
<protein>
    <recommendedName>
        <fullName evidence="4">SHSP domain-containing protein</fullName>
    </recommendedName>
</protein>
<keyword evidence="6" id="KW-1185">Reference proteome</keyword>
<evidence type="ECO:0000256" key="3">
    <source>
        <dbReference type="RuleBase" id="RU003616"/>
    </source>
</evidence>
<evidence type="ECO:0000313" key="6">
    <source>
        <dbReference type="Proteomes" id="UP000027195"/>
    </source>
</evidence>
<evidence type="ECO:0000313" key="5">
    <source>
        <dbReference type="EMBL" id="KDQ11415.1"/>
    </source>
</evidence>
<accession>A0A067M9Q0</accession>
<evidence type="ECO:0000256" key="2">
    <source>
        <dbReference type="PROSITE-ProRule" id="PRU00285"/>
    </source>
</evidence>
<dbReference type="STRING" id="930990.A0A067M9Q0"/>
<reference evidence="6" key="1">
    <citation type="journal article" date="2014" name="Proc. Natl. Acad. Sci. U.S.A.">
        <title>Extensive sampling of basidiomycete genomes demonstrates inadequacy of the white-rot/brown-rot paradigm for wood decay fungi.</title>
        <authorList>
            <person name="Riley R."/>
            <person name="Salamov A.A."/>
            <person name="Brown D.W."/>
            <person name="Nagy L.G."/>
            <person name="Floudas D."/>
            <person name="Held B.W."/>
            <person name="Levasseur A."/>
            <person name="Lombard V."/>
            <person name="Morin E."/>
            <person name="Otillar R."/>
            <person name="Lindquist E.A."/>
            <person name="Sun H."/>
            <person name="LaButti K.M."/>
            <person name="Schmutz J."/>
            <person name="Jabbour D."/>
            <person name="Luo H."/>
            <person name="Baker S.E."/>
            <person name="Pisabarro A.G."/>
            <person name="Walton J.D."/>
            <person name="Blanchette R.A."/>
            <person name="Henrissat B."/>
            <person name="Martin F."/>
            <person name="Cullen D."/>
            <person name="Hibbett D.S."/>
            <person name="Grigoriev I.V."/>
        </authorList>
    </citation>
    <scope>NUCLEOTIDE SEQUENCE [LARGE SCALE GENOMIC DNA]</scope>
    <source>
        <strain evidence="6">FD-172 SS1</strain>
    </source>
</reference>
<feature type="domain" description="SHSP" evidence="4">
    <location>
        <begin position="41"/>
        <end position="183"/>
    </location>
</feature>
<gene>
    <name evidence="5" type="ORF">BOTBODRAFT_162752</name>
</gene>
<dbReference type="SUPFAM" id="SSF49764">
    <property type="entry name" value="HSP20-like chaperones"/>
    <property type="match status" value="1"/>
</dbReference>
<sequence>MSLTRSFLNEFRPLFRLLEEPLFRPTSFERLSHPHPFHRGEFLNAFRPNVYVAEQPKAYVVEAEVPGVRKEDLNVRVGDNGQSIVIEGKLHNRWGNPELAPSAEAAEKPAADTTAVNAESADSKCSICPSSPEQFLIKSTFTRTVWLPRPVDGQNVSAKLQDGVLTLTVPKMEDKEAIKIVVE</sequence>